<dbReference type="InterPro" id="IPR045578">
    <property type="entry name" value="USP47_C"/>
</dbReference>
<keyword evidence="6" id="KW-0788">Thiol protease</keyword>
<feature type="region of interest" description="Disordered" evidence="10">
    <location>
        <begin position="1283"/>
        <end position="1304"/>
    </location>
</feature>
<evidence type="ECO:0000256" key="7">
    <source>
        <dbReference type="ARBA" id="ARBA00026136"/>
    </source>
</evidence>
<dbReference type="GO" id="GO:0004843">
    <property type="term" value="F:cysteine-type deubiquitinase activity"/>
    <property type="evidence" value="ECO:0007669"/>
    <property type="project" value="UniProtKB-EC"/>
</dbReference>
<dbReference type="Gene3D" id="3.90.70.10">
    <property type="entry name" value="Cysteine proteinases"/>
    <property type="match status" value="1"/>
</dbReference>
<feature type="domain" description="USP" evidence="11">
    <location>
        <begin position="151"/>
        <end position="540"/>
    </location>
</feature>
<organism evidence="12 13">
    <name type="scientific">Elysia crispata</name>
    <name type="common">lettuce slug</name>
    <dbReference type="NCBI Taxonomy" id="231223"/>
    <lineage>
        <taxon>Eukaryota</taxon>
        <taxon>Metazoa</taxon>
        <taxon>Spiralia</taxon>
        <taxon>Lophotrochozoa</taxon>
        <taxon>Mollusca</taxon>
        <taxon>Gastropoda</taxon>
        <taxon>Heterobranchia</taxon>
        <taxon>Euthyneura</taxon>
        <taxon>Panpulmonata</taxon>
        <taxon>Sacoglossa</taxon>
        <taxon>Placobranchoidea</taxon>
        <taxon>Plakobranchidae</taxon>
        <taxon>Elysia</taxon>
    </lineage>
</organism>
<dbReference type="InterPro" id="IPR038765">
    <property type="entry name" value="Papain-like_cys_pep_sf"/>
</dbReference>
<dbReference type="Pfam" id="PF00443">
    <property type="entry name" value="UCH"/>
    <property type="match status" value="1"/>
</dbReference>
<accession>A0AAE1CZ80</accession>
<evidence type="ECO:0000256" key="10">
    <source>
        <dbReference type="SAM" id="MobiDB-lite"/>
    </source>
</evidence>
<evidence type="ECO:0000256" key="4">
    <source>
        <dbReference type="ARBA" id="ARBA00022786"/>
    </source>
</evidence>
<keyword evidence="3" id="KW-0645">Protease</keyword>
<evidence type="ECO:0000256" key="3">
    <source>
        <dbReference type="ARBA" id="ARBA00022670"/>
    </source>
</evidence>
<sequence>MIVSNYNTEDPSHLDDENVLCIIRDLVDNSGGVAGKKTLNLQAVLPARQAARDMARCCGYKEDSVSVHYEQQLGCDEIILEEQEQTVLLGHICSQSVKRHNFTIQEMEGFVPEKLLEASNLKISFCFDLSTEDSTTYPSSSSIIRPESGYVGLVNQAMTCYLNSLLQTLYMTPEFRNALYRWSFDGTEEEKVKSIPYQLQRLFLQLQTSSKRSVETTDLTRSFGWDSSEVWQQHDVQELCRVMFDALEQQWKNTVQANLINQLYQGKLKDYVKCLECGYESARVDAYLDIPLVIRPFGSTEAYGSVREAMTAFVQPEILDGSNQYFCEKCNKKCNAHKGLKFVTFPYLLTLQLKRFDFDYATMHRIKLNDKVTFLEVLNLNPFITCETKDGEELEEEEEEDKLAGLSAGQVDSSDDGIDEGIDVETGCSAGSSSSDSSSISSDAAANNSRNAYDSDAKGPFVYELFSIMIHSGSAAGGHYYAYIKSFKDGQWFSFNDQQVTKITYEDIRKTYGGSALGRGFYSSAYTSSTSAYMLMYRQINKCLNADVMQPEDFPAHLKRELILEKEREEAERRQREIDKSTCKIKLYCFHPKDQHKMETRLEIHKDKTLQEATEMARELLGLHNYVSLDRCRLVKYDEYQDSLEKSFEGEEDTPISTLLGGIKASYTFDLLLETRGPEQIFLEYKPGGVTVKVYVVDIAKNIIQPPINVRAYHLQTVEEFKLTLNKVMGVSAENMRLVLDRFHSGLQPLTDPQRTLKAEGFYKSNKVFVECSGDVDDCSVPYIKSRLYRLLDQYRHTICITCNLPSNKSVKEYLQIVKDQQAKAQARSSNRGVQVVPTVKATTSSGEEGAASLSQSFNADDQVPNHFRSMAGDEGLSENDSAFFSGTTNSKHSLSGGEHGSNFSISSCSTPADANKVNSAAVSADNHSTSCTITTASTCCSSVMDSNTIASSGPAGIDSHSASAFAGDLRDKALTEESPVLAHKQPETCAQGGTNEDAQSLPCLVPASSSVPSSSQSWCDFPGVDVHNKATITVTTSTTSAWSPSSSEQHHVDLSALCSRLSSVGGGDFVRGTLASSHSDPSIYHTLGGNGGEAGNDSDDSMRCIGSSRSHSVCSVPEDTSVEFNLLSPSLAPDPEPMLSSPEDGYAYEDDNLDEAQSLGNERSSAAGSSVDPVSDSLNDTLCLCKSSGQGISQLTSSYLQEDAAVGGCSMNDEEWWDTDVQEQPQPFPSFLARTTSTNDVRTAGSSVATWDMDFSSVGGVQPGDDQSTTPEVEGCDVNLSIKGRYRPVPPPPPPPPPPLPLPANKLNLELIPYYKPGKPSNNQEESAGEESDLDRYFHAVISEGLEEEERTLQVSVDKRITFGTFKQQLEPFVGVTSNLFKVYRVYSNNQESESTRLSDTLSFFEDGKFNIKLGRALLTGEHRVKVFQLCVNETEVCKYLVETIFAKGMTVLESKQILLDEIQAQCGMDIPLDRCRLRKKSWTNPCTVYLDTQMYDTDIVIYPNWEIFLEVLEGPEKFLQSDQLAVYVRHWHPSTHVIDSFQELVLSHRTVQELKAKISISSSIPVEHIEIAKAKGTFPCEVSVLEVQSYLEWNPHASDLKDWPLYICDDGNIIFFRDAREEFVELSEEKKKEIQQKENRVSHQNHRASFSPRKERALKIYTDDEPSKSTLEPNRGSVRLLI</sequence>
<dbReference type="PROSITE" id="PS50235">
    <property type="entry name" value="USP_3"/>
    <property type="match status" value="1"/>
</dbReference>
<comment type="caution">
    <text evidence="12">The sequence shown here is derived from an EMBL/GenBank/DDBJ whole genome shotgun (WGS) entry which is preliminary data.</text>
</comment>
<feature type="region of interest" description="Disordered" evidence="10">
    <location>
        <begin position="1636"/>
        <end position="1677"/>
    </location>
</feature>
<feature type="region of interest" description="Disordered" evidence="10">
    <location>
        <begin position="848"/>
        <end position="902"/>
    </location>
</feature>
<evidence type="ECO:0000313" key="13">
    <source>
        <dbReference type="Proteomes" id="UP001283361"/>
    </source>
</evidence>
<evidence type="ECO:0000256" key="5">
    <source>
        <dbReference type="ARBA" id="ARBA00022801"/>
    </source>
</evidence>
<name>A0AAE1CZ80_9GAST</name>
<keyword evidence="13" id="KW-1185">Reference proteome</keyword>
<evidence type="ECO:0000313" key="12">
    <source>
        <dbReference type="EMBL" id="KAK3746658.1"/>
    </source>
</evidence>
<dbReference type="GO" id="GO:0016579">
    <property type="term" value="P:protein deubiquitination"/>
    <property type="evidence" value="ECO:0007669"/>
    <property type="project" value="InterPro"/>
</dbReference>
<comment type="catalytic activity">
    <reaction evidence="1">
        <text>Thiol-dependent hydrolysis of ester, thioester, amide, peptide and isopeptide bonds formed by the C-terminal Gly of ubiquitin (a 76-residue protein attached to proteins as an intracellular targeting signal).</text>
        <dbReference type="EC" id="3.4.19.12"/>
    </reaction>
</comment>
<feature type="compositionally biased region" description="Polar residues" evidence="10">
    <location>
        <begin position="879"/>
        <end position="894"/>
    </location>
</feature>
<dbReference type="PANTHER" id="PTHR24006:SF702">
    <property type="entry name" value="UBIQUITIN CARBOXYL-TERMINAL HYDROLASE 47"/>
    <property type="match status" value="1"/>
</dbReference>
<dbReference type="GO" id="GO:0005634">
    <property type="term" value="C:nucleus"/>
    <property type="evidence" value="ECO:0007669"/>
    <property type="project" value="TreeGrafter"/>
</dbReference>
<keyword evidence="4" id="KW-0833">Ubl conjugation pathway</keyword>
<dbReference type="InterPro" id="IPR001394">
    <property type="entry name" value="Peptidase_C19_UCH"/>
</dbReference>
<keyword evidence="5" id="KW-0378">Hydrolase</keyword>
<evidence type="ECO:0000256" key="1">
    <source>
        <dbReference type="ARBA" id="ARBA00000707"/>
    </source>
</evidence>
<feature type="compositionally biased region" description="Basic and acidic residues" evidence="10">
    <location>
        <begin position="1654"/>
        <end position="1669"/>
    </location>
</feature>
<dbReference type="SUPFAM" id="SSF54001">
    <property type="entry name" value="Cysteine proteinases"/>
    <property type="match status" value="1"/>
</dbReference>
<dbReference type="PROSITE" id="PS00972">
    <property type="entry name" value="USP_1"/>
    <property type="match status" value="1"/>
</dbReference>
<dbReference type="InterPro" id="IPR018200">
    <property type="entry name" value="USP_CS"/>
</dbReference>
<dbReference type="Pfam" id="PF19718">
    <property type="entry name" value="USP47_C"/>
    <property type="match status" value="1"/>
</dbReference>
<dbReference type="Pfam" id="PF25985">
    <property type="entry name" value="Ubiquitin_USP47_N"/>
    <property type="match status" value="1"/>
</dbReference>
<feature type="region of interest" description="Disordered" evidence="10">
    <location>
        <begin position="1127"/>
        <end position="1150"/>
    </location>
</feature>
<reference evidence="12" key="1">
    <citation type="journal article" date="2023" name="G3 (Bethesda)">
        <title>A reference genome for the long-term kleptoplast-retaining sea slug Elysia crispata morphotype clarki.</title>
        <authorList>
            <person name="Eastman K.E."/>
            <person name="Pendleton A.L."/>
            <person name="Shaikh M.A."/>
            <person name="Suttiyut T."/>
            <person name="Ogas R."/>
            <person name="Tomko P."/>
            <person name="Gavelis G."/>
            <person name="Widhalm J.R."/>
            <person name="Wisecaver J.H."/>
        </authorList>
    </citation>
    <scope>NUCLEOTIDE SEQUENCE</scope>
    <source>
        <strain evidence="12">ECLA1</strain>
    </source>
</reference>
<dbReference type="Proteomes" id="UP001283361">
    <property type="component" value="Unassembled WGS sequence"/>
</dbReference>
<feature type="region of interest" description="Disordered" evidence="10">
    <location>
        <begin position="391"/>
        <end position="416"/>
    </location>
</feature>
<gene>
    <name evidence="12" type="ORF">RRG08_039083</name>
</gene>
<feature type="compositionally biased region" description="Acidic residues" evidence="10">
    <location>
        <begin position="391"/>
        <end position="401"/>
    </location>
</feature>
<dbReference type="InterPro" id="IPR028889">
    <property type="entry name" value="USP"/>
</dbReference>
<dbReference type="EMBL" id="JAWDGP010006127">
    <property type="protein sequence ID" value="KAK3746658.1"/>
    <property type="molecule type" value="Genomic_DNA"/>
</dbReference>
<proteinExistence type="predicted"/>
<dbReference type="PROSITE" id="PS00973">
    <property type="entry name" value="USP_2"/>
    <property type="match status" value="1"/>
</dbReference>
<protein>
    <recommendedName>
        <fullName evidence="7">Ubiquitin carboxyl-terminal hydrolase 47</fullName>
        <ecNumber evidence="2">3.4.19.12</ecNumber>
    </recommendedName>
    <alternativeName>
        <fullName evidence="8">Ubiquitin thioesterase 47</fullName>
    </alternativeName>
    <alternativeName>
        <fullName evidence="9">Ubiquitin-specific-processing protease 47</fullName>
    </alternativeName>
</protein>
<evidence type="ECO:0000256" key="6">
    <source>
        <dbReference type="ARBA" id="ARBA00022807"/>
    </source>
</evidence>
<dbReference type="EC" id="3.4.19.12" evidence="2"/>
<evidence type="ECO:0000256" key="9">
    <source>
        <dbReference type="ARBA" id="ARBA00032453"/>
    </source>
</evidence>
<dbReference type="GO" id="GO:0005829">
    <property type="term" value="C:cytosol"/>
    <property type="evidence" value="ECO:0007669"/>
    <property type="project" value="TreeGrafter"/>
</dbReference>
<feature type="compositionally biased region" description="Pro residues" evidence="10">
    <location>
        <begin position="1289"/>
        <end position="1303"/>
    </location>
</feature>
<dbReference type="GO" id="GO:0006508">
    <property type="term" value="P:proteolysis"/>
    <property type="evidence" value="ECO:0007669"/>
    <property type="project" value="UniProtKB-KW"/>
</dbReference>
<feature type="compositionally biased region" description="Polar residues" evidence="10">
    <location>
        <begin position="848"/>
        <end position="860"/>
    </location>
</feature>
<evidence type="ECO:0000259" key="11">
    <source>
        <dbReference type="PROSITE" id="PS50235"/>
    </source>
</evidence>
<dbReference type="CDD" id="cd02659">
    <property type="entry name" value="peptidase_C19C"/>
    <property type="match status" value="1"/>
</dbReference>
<evidence type="ECO:0000256" key="2">
    <source>
        <dbReference type="ARBA" id="ARBA00012759"/>
    </source>
</evidence>
<dbReference type="PANTHER" id="PTHR24006">
    <property type="entry name" value="UBIQUITIN CARBOXYL-TERMINAL HYDROLASE"/>
    <property type="match status" value="1"/>
</dbReference>
<dbReference type="InterPro" id="IPR050164">
    <property type="entry name" value="Peptidase_C19"/>
</dbReference>
<evidence type="ECO:0000256" key="8">
    <source>
        <dbReference type="ARBA" id="ARBA00029910"/>
    </source>
</evidence>